<dbReference type="PANTHER" id="PTHR15952:SF11">
    <property type="entry name" value="EXPORTIN-T"/>
    <property type="match status" value="1"/>
</dbReference>
<accession>A0AAN7TL61</accession>
<comment type="caution">
    <text evidence="14">The sequence shown here is derived from an EMBL/GenBank/DDBJ whole genome shotgun (WGS) entry which is preliminary data.</text>
</comment>
<evidence type="ECO:0000256" key="4">
    <source>
        <dbReference type="ARBA" id="ARBA00022448"/>
    </source>
</evidence>
<dbReference type="Gene3D" id="1.25.10.10">
    <property type="entry name" value="Leucine-rich Repeat Variant"/>
    <property type="match status" value="1"/>
</dbReference>
<evidence type="ECO:0000256" key="9">
    <source>
        <dbReference type="ARBA" id="ARBA00023242"/>
    </source>
</evidence>
<evidence type="ECO:0000256" key="3">
    <source>
        <dbReference type="ARBA" id="ARBA00018928"/>
    </source>
</evidence>
<evidence type="ECO:0000256" key="2">
    <source>
        <dbReference type="ARBA" id="ARBA00009466"/>
    </source>
</evidence>
<feature type="domain" description="Exportin-T C-terminal" evidence="13">
    <location>
        <begin position="344"/>
        <end position="1018"/>
    </location>
</feature>
<proteinExistence type="inferred from homology"/>
<dbReference type="InterPro" id="IPR013598">
    <property type="entry name" value="Exportin-1/Importin-b-like"/>
</dbReference>
<dbReference type="InterPro" id="IPR045546">
    <property type="entry name" value="Exportin-T_C"/>
</dbReference>
<keyword evidence="4 11" id="KW-0813">Transport</keyword>
<reference evidence="14" key="1">
    <citation type="submission" date="2023-08" db="EMBL/GenBank/DDBJ databases">
        <title>Black Yeasts Isolated from many extreme environments.</title>
        <authorList>
            <person name="Coleine C."/>
            <person name="Stajich J.E."/>
            <person name="Selbmann L."/>
        </authorList>
    </citation>
    <scope>NUCLEOTIDE SEQUENCE</scope>
    <source>
        <strain evidence="14">CCFEE 5401</strain>
    </source>
</reference>
<evidence type="ECO:0000313" key="15">
    <source>
        <dbReference type="Proteomes" id="UP001310890"/>
    </source>
</evidence>
<comment type="subcellular location">
    <subcellularLocation>
        <location evidence="1 11">Cytoplasm</location>
    </subcellularLocation>
    <subcellularLocation>
        <location evidence="11">Nucleus</location>
    </subcellularLocation>
    <text evidence="11">Shuttles between the nucleus and the cytoplasm.</text>
</comment>
<protein>
    <recommendedName>
        <fullName evidence="3 11">Exportin-T</fullName>
    </recommendedName>
    <alternativeName>
        <fullName evidence="11">Exportin(tRNA)</fullName>
    </alternativeName>
    <alternativeName>
        <fullName evidence="11">tRNA exportin</fullName>
    </alternativeName>
</protein>
<evidence type="ECO:0000256" key="1">
    <source>
        <dbReference type="ARBA" id="ARBA00004496"/>
    </source>
</evidence>
<keyword evidence="8 11" id="KW-0694">RNA-binding</keyword>
<comment type="function">
    <text evidence="10">tRNA nucleus export receptor which facilitates tRNA translocation across the nuclear pore complex. Involved in pre-tRNA splicing, probably by affecting the interaction of pre-tRNA with splicing endonuclease.</text>
</comment>
<dbReference type="GO" id="GO:0005643">
    <property type="term" value="C:nuclear pore"/>
    <property type="evidence" value="ECO:0007669"/>
    <property type="project" value="TreeGrafter"/>
</dbReference>
<evidence type="ECO:0000256" key="6">
    <source>
        <dbReference type="ARBA" id="ARBA00022555"/>
    </source>
</evidence>
<dbReference type="Proteomes" id="UP001310890">
    <property type="component" value="Unassembled WGS sequence"/>
</dbReference>
<dbReference type="SUPFAM" id="SSF48371">
    <property type="entry name" value="ARM repeat"/>
    <property type="match status" value="1"/>
</dbReference>
<evidence type="ECO:0000313" key="14">
    <source>
        <dbReference type="EMBL" id="KAK5111134.1"/>
    </source>
</evidence>
<dbReference type="Pfam" id="PF19282">
    <property type="entry name" value="Exportin-T"/>
    <property type="match status" value="1"/>
</dbReference>
<evidence type="ECO:0000256" key="7">
    <source>
        <dbReference type="ARBA" id="ARBA00022694"/>
    </source>
</evidence>
<evidence type="ECO:0000256" key="5">
    <source>
        <dbReference type="ARBA" id="ARBA00022490"/>
    </source>
</evidence>
<keyword evidence="5 11" id="KW-0963">Cytoplasm</keyword>
<dbReference type="GO" id="GO:0005737">
    <property type="term" value="C:cytoplasm"/>
    <property type="evidence" value="ECO:0007669"/>
    <property type="project" value="UniProtKB-SubCell"/>
</dbReference>
<dbReference type="AlphaFoldDB" id="A0AAN7TL61"/>
<keyword evidence="9 11" id="KW-0539">Nucleus</keyword>
<sequence length="1021" mass="113607">MASQVEQVIEALFNPHSDQRIKDEAYIFLTRLRDDRDAWQVCLSLFTKTPAPGEVVRLVCLEIVNNAVQTQQLNQQSLVYVRDSLLAYIRQWYTSGSTNLDTAGIQNKLTQTITYLFTALYASEWSSFFDDFRALAGDAANIGTSNPTATVMYLRIIGSVHDEIADQMIPRTPDELKRHNDLKDIIRGKDVGKIAVTWQEILSRWRQIDLGITEMCLRTIAKWVSWIDINLVLDQTVQSALLELAGQQGSFTSESKEARARDAAIDTFTETVGKKMPAGDKIELIRYLNLEAIVGQLLASQALSQMRNTADYDTDLAETVAKLVNNIIVDVVKVLDSDGVEAGTRDKAERLLQVFMPHMLRLFSDEYDEICSVVIPSLTDLLTMLRKNVKLKDVLPSSYSGMLQPVLDAIIAKTKYDETASPENDDDADEEEFQELRKKLHVLQQTVAAISETLYVDTLTRLIAHTFTQLDAGDKSITWRDVDLAMHEMYHFGELATKNGGMYAKSAPSSVASQRLLEMMARMVEADLANYPHSAIQLQYMEICVRYVTFFEHNADSIPRVLENFVRFMHSDNTKVKLRSWYLFQRFIRHLRAKLGNVAQTVMQAISDLLVIKAELPEARDDEDVSSDDEGQSARAAFDSQLFLYEAIGTVSSTATVPVEQKVAIVRSMLEPLTRELQQHIPTAMRGDGRAALQVHHVIMASGSLAYGFSDWTPGQDRAGQPPVPEVTAEFITISEATLTALESLKHNFDIRNAARNAFSRYLGVLGSRVLSQLPRWIDGLLSSASSNDEMAMFLRTLGQVVYGFKTEISGILDQLLSPLLQQVMSGLSAPVTGTDDEVQMRELKQQYLNFVLVILNNDLASVLISSANQASFDSFVSTLTRFAVDPSDPQSARLAFSALAKLVSLWGGPDIEPTGTPYPILPGFDSFITTSFASLPWTLLSGGGFNPHDAQMRSVLQEAASLQYIMLRKLGNGYRAMLESDLGAMGAGPEAVAAYLTAIAKPDQFGFRKFFAQFVQGAKR</sequence>
<dbReference type="InterPro" id="IPR016024">
    <property type="entry name" value="ARM-type_fold"/>
</dbReference>
<comment type="similarity">
    <text evidence="2 11">Belongs to the exportin family.</text>
</comment>
<dbReference type="Pfam" id="PF08389">
    <property type="entry name" value="Xpo1"/>
    <property type="match status" value="1"/>
</dbReference>
<dbReference type="InterPro" id="IPR011989">
    <property type="entry name" value="ARM-like"/>
</dbReference>
<evidence type="ECO:0000256" key="11">
    <source>
        <dbReference type="RuleBase" id="RU366037"/>
    </source>
</evidence>
<keyword evidence="7" id="KW-0819">tRNA processing</keyword>
<dbReference type="InterPro" id="IPR040017">
    <property type="entry name" value="XPOT"/>
</dbReference>
<dbReference type="GO" id="GO:0008033">
    <property type="term" value="P:tRNA processing"/>
    <property type="evidence" value="ECO:0007669"/>
    <property type="project" value="UniProtKB-KW"/>
</dbReference>
<evidence type="ECO:0000256" key="8">
    <source>
        <dbReference type="ARBA" id="ARBA00022884"/>
    </source>
</evidence>
<evidence type="ECO:0000259" key="13">
    <source>
        <dbReference type="Pfam" id="PF19282"/>
    </source>
</evidence>
<evidence type="ECO:0000256" key="10">
    <source>
        <dbReference type="ARBA" id="ARBA00025147"/>
    </source>
</evidence>
<name>A0AAN7TL61_9PEZI</name>
<dbReference type="FunFam" id="1.25.10.10:FF:000355">
    <property type="entry name" value="Exportin-T"/>
    <property type="match status" value="1"/>
</dbReference>
<dbReference type="PANTHER" id="PTHR15952">
    <property type="entry name" value="EXPORTIN-T/LOS1"/>
    <property type="match status" value="1"/>
</dbReference>
<gene>
    <name evidence="14" type="ORF">LTR62_005333</name>
</gene>
<evidence type="ECO:0000259" key="12">
    <source>
        <dbReference type="Pfam" id="PF08389"/>
    </source>
</evidence>
<dbReference type="GO" id="GO:0000049">
    <property type="term" value="F:tRNA binding"/>
    <property type="evidence" value="ECO:0007669"/>
    <property type="project" value="UniProtKB-UniRule"/>
</dbReference>
<keyword evidence="6 11" id="KW-0820">tRNA-binding</keyword>
<dbReference type="GO" id="GO:0031267">
    <property type="term" value="F:small GTPase binding"/>
    <property type="evidence" value="ECO:0007669"/>
    <property type="project" value="InterPro"/>
</dbReference>
<feature type="domain" description="Exportin-1/Importin-beta-like" evidence="12">
    <location>
        <begin position="105"/>
        <end position="250"/>
    </location>
</feature>
<dbReference type="GO" id="GO:0071528">
    <property type="term" value="P:tRNA re-export from nucleus"/>
    <property type="evidence" value="ECO:0007669"/>
    <property type="project" value="UniProtKB-UniRule"/>
</dbReference>
<dbReference type="GO" id="GO:0016363">
    <property type="term" value="C:nuclear matrix"/>
    <property type="evidence" value="ECO:0007669"/>
    <property type="project" value="TreeGrafter"/>
</dbReference>
<organism evidence="14 15">
    <name type="scientific">Meristemomyces frigidus</name>
    <dbReference type="NCBI Taxonomy" id="1508187"/>
    <lineage>
        <taxon>Eukaryota</taxon>
        <taxon>Fungi</taxon>
        <taxon>Dikarya</taxon>
        <taxon>Ascomycota</taxon>
        <taxon>Pezizomycotina</taxon>
        <taxon>Dothideomycetes</taxon>
        <taxon>Dothideomycetidae</taxon>
        <taxon>Mycosphaerellales</taxon>
        <taxon>Teratosphaeriaceae</taxon>
        <taxon>Meristemomyces</taxon>
    </lineage>
</organism>
<dbReference type="EMBL" id="JAVRRL010000042">
    <property type="protein sequence ID" value="KAK5111134.1"/>
    <property type="molecule type" value="Genomic_DNA"/>
</dbReference>